<dbReference type="EMBL" id="MN604698">
    <property type="protein sequence ID" value="QIQ61241.1"/>
    <property type="molecule type" value="Genomic_DNA"/>
</dbReference>
<evidence type="ECO:0000313" key="2">
    <source>
        <dbReference type="Proteomes" id="UP000502921"/>
    </source>
</evidence>
<sequence>MSIFFDKVKSYDLCGLCGNGADTRLVMQDYNDNCSTQKLCAECEYKLYDALRERQVQKLIRGYASNE</sequence>
<dbReference type="Proteomes" id="UP000502921">
    <property type="component" value="Segment"/>
</dbReference>
<reference evidence="1 2" key="1">
    <citation type="submission" date="2019-10" db="EMBL/GenBank/DDBJ databases">
        <authorList>
            <person name="Piligrimova E."/>
            <person name="Kazantseva O."/>
            <person name="Shadrin A."/>
            <person name="Zagorodny V."/>
        </authorList>
    </citation>
    <scope>NUCLEOTIDE SEQUENCE [LARGE SCALE GENOMIC DNA]</scope>
</reference>
<gene>
    <name evidence="1" type="ORF">Sam46_gp40</name>
</gene>
<proteinExistence type="predicted"/>
<name>A0A6G9L871_9CAUD</name>
<protein>
    <submittedName>
        <fullName evidence="1">Uncharacterized protein</fullName>
    </submittedName>
</protein>
<keyword evidence="2" id="KW-1185">Reference proteome</keyword>
<organism evidence="1 2">
    <name type="scientific">Bacillus phage vB_BcM_Sam46</name>
    <dbReference type="NCBI Taxonomy" id="2719179"/>
    <lineage>
        <taxon>Viruses</taxon>
        <taxon>Duplodnaviria</taxon>
        <taxon>Heunggongvirae</taxon>
        <taxon>Uroviricota</taxon>
        <taxon>Caudoviricetes</taxon>
        <taxon>Samaravirus</taxon>
        <taxon>Samaravirus sam46</taxon>
    </lineage>
</organism>
<evidence type="ECO:0000313" key="1">
    <source>
        <dbReference type="EMBL" id="QIQ61241.1"/>
    </source>
</evidence>
<accession>A0A6G9L871</accession>